<dbReference type="PROSITE" id="PS51365">
    <property type="entry name" value="RENAL_DIPEPTIDASE_2"/>
    <property type="match status" value="1"/>
</dbReference>
<gene>
    <name evidence="1" type="ORF">ACFO9K_13610</name>
</gene>
<name>A0ABD5Q3N0_9EURY</name>
<dbReference type="AlphaFoldDB" id="A0ABD5Q3N0"/>
<protein>
    <submittedName>
        <fullName evidence="1">Dipeptidase</fullName>
    </submittedName>
</protein>
<dbReference type="SUPFAM" id="SSF51556">
    <property type="entry name" value="Metallo-dependent hydrolases"/>
    <property type="match status" value="1"/>
</dbReference>
<dbReference type="PANTHER" id="PTHR10443:SF12">
    <property type="entry name" value="DIPEPTIDASE"/>
    <property type="match status" value="1"/>
</dbReference>
<organism evidence="1 2">
    <name type="scientific">Halorussus aquaticus</name>
    <dbReference type="NCBI Taxonomy" id="2953748"/>
    <lineage>
        <taxon>Archaea</taxon>
        <taxon>Methanobacteriati</taxon>
        <taxon>Methanobacteriota</taxon>
        <taxon>Stenosarchaea group</taxon>
        <taxon>Halobacteria</taxon>
        <taxon>Halobacteriales</taxon>
        <taxon>Haladaptataceae</taxon>
        <taxon>Halorussus</taxon>
    </lineage>
</organism>
<proteinExistence type="predicted"/>
<dbReference type="PANTHER" id="PTHR10443">
    <property type="entry name" value="MICROSOMAL DIPEPTIDASE"/>
    <property type="match status" value="1"/>
</dbReference>
<dbReference type="InterPro" id="IPR032466">
    <property type="entry name" value="Metal_Hydrolase"/>
</dbReference>
<dbReference type="RefSeq" id="WP_254269013.1">
    <property type="nucleotide sequence ID" value="NZ_CP100400.1"/>
</dbReference>
<comment type="caution">
    <text evidence="1">The sequence shown here is derived from an EMBL/GenBank/DDBJ whole genome shotgun (WGS) entry which is preliminary data.</text>
</comment>
<dbReference type="CDD" id="cd01301">
    <property type="entry name" value="rDP_like"/>
    <property type="match status" value="1"/>
</dbReference>
<evidence type="ECO:0000313" key="1">
    <source>
        <dbReference type="EMBL" id="MFC4825296.1"/>
    </source>
</evidence>
<dbReference type="Proteomes" id="UP001595945">
    <property type="component" value="Unassembled WGS sequence"/>
</dbReference>
<evidence type="ECO:0000313" key="2">
    <source>
        <dbReference type="Proteomes" id="UP001595945"/>
    </source>
</evidence>
<sequence>MTDSGIRVFDGHNDTLLDLHLEERGGGRSFFERSESGHVDLPRAREGNLGGSFFAVFVPNDGYEYERTETDEGYETDLPPAVDHERAKSFTYDALARLHRVAAESDGAVRVVGEYDALEAALADPDALAAIPHLEGAAAVAPDFSNLDFLYAAGVRSVGLVWSRPNAFGHGVRFEYPGTPDTGPGLTEAGRDLVAACNDRGVLVDLAHATAATFRDAAELTTDPLVVSHGAARGVCPLSRNLTDEQLDAVADSGGVVGITFAASQIRPDGAGDPETPISTLADHVEYVADRVGVEHVALGSDFDGATVIDSVGDAAGLPDVLAEIRRRGFGDDEVRSIAQGNWLRVIRETWA</sequence>
<accession>A0ABD5Q3N0</accession>
<dbReference type="EMBL" id="JBHSHT010000002">
    <property type="protein sequence ID" value="MFC4825296.1"/>
    <property type="molecule type" value="Genomic_DNA"/>
</dbReference>
<dbReference type="Gene3D" id="3.20.20.140">
    <property type="entry name" value="Metal-dependent hydrolases"/>
    <property type="match status" value="1"/>
</dbReference>
<reference evidence="1 2" key="1">
    <citation type="journal article" date="2019" name="Int. J. Syst. Evol. Microbiol.">
        <title>The Global Catalogue of Microorganisms (GCM) 10K type strain sequencing project: providing services to taxonomists for standard genome sequencing and annotation.</title>
        <authorList>
            <consortium name="The Broad Institute Genomics Platform"/>
            <consortium name="The Broad Institute Genome Sequencing Center for Infectious Disease"/>
            <person name="Wu L."/>
            <person name="Ma J."/>
        </authorList>
    </citation>
    <scope>NUCLEOTIDE SEQUENCE [LARGE SCALE GENOMIC DNA]</scope>
    <source>
        <strain evidence="1 2">XZYJ18</strain>
    </source>
</reference>
<dbReference type="InterPro" id="IPR008257">
    <property type="entry name" value="Pept_M19"/>
</dbReference>
<keyword evidence="2" id="KW-1185">Reference proteome</keyword>
<dbReference type="GeneID" id="73043993"/>
<dbReference type="Pfam" id="PF01244">
    <property type="entry name" value="Peptidase_M19"/>
    <property type="match status" value="1"/>
</dbReference>